<dbReference type="RefSeq" id="WP_085125678.1">
    <property type="nucleotide sequence ID" value="NZ_FWZX01000031.1"/>
</dbReference>
<dbReference type="SUPFAM" id="SSF52242">
    <property type="entry name" value="Cobalamin (vitamin B12)-binding domain"/>
    <property type="match status" value="1"/>
</dbReference>
<dbReference type="AlphaFoldDB" id="A0A1Y6CQZ9"/>
<dbReference type="CDD" id="cd02065">
    <property type="entry name" value="B12-binding_like"/>
    <property type="match status" value="1"/>
</dbReference>
<reference evidence="2 3" key="1">
    <citation type="submission" date="2017-04" db="EMBL/GenBank/DDBJ databases">
        <authorList>
            <person name="Afonso C.L."/>
            <person name="Miller P.J."/>
            <person name="Scott M.A."/>
            <person name="Spackman E."/>
            <person name="Goraichik I."/>
            <person name="Dimitrov K.M."/>
            <person name="Suarez D.L."/>
            <person name="Swayne D.E."/>
        </authorList>
    </citation>
    <scope>NUCLEOTIDE SEQUENCE [LARGE SCALE GENOMIC DNA]</scope>
    <source>
        <strain evidence="2 3">USBA 355</strain>
    </source>
</reference>
<dbReference type="Pfam" id="PF02310">
    <property type="entry name" value="B12-binding"/>
    <property type="match status" value="1"/>
</dbReference>
<dbReference type="PROSITE" id="PS51332">
    <property type="entry name" value="B12_BINDING"/>
    <property type="match status" value="1"/>
</dbReference>
<gene>
    <name evidence="2" type="ORF">SAMN05428998_13124</name>
</gene>
<dbReference type="InterPro" id="IPR006158">
    <property type="entry name" value="Cobalamin-bd"/>
</dbReference>
<dbReference type="EMBL" id="FWZX01000031">
    <property type="protein sequence ID" value="SMF72471.1"/>
    <property type="molecule type" value="Genomic_DNA"/>
</dbReference>
<dbReference type="GO" id="GO:0031419">
    <property type="term" value="F:cobalamin binding"/>
    <property type="evidence" value="ECO:0007669"/>
    <property type="project" value="InterPro"/>
</dbReference>
<evidence type="ECO:0000313" key="3">
    <source>
        <dbReference type="Proteomes" id="UP000192917"/>
    </source>
</evidence>
<protein>
    <submittedName>
        <fullName evidence="2">B12 binding domain-containing protein</fullName>
    </submittedName>
</protein>
<name>A0A1Y6CQZ9_9PROT</name>
<evidence type="ECO:0000313" key="2">
    <source>
        <dbReference type="EMBL" id="SMF72471.1"/>
    </source>
</evidence>
<dbReference type="STRING" id="560819.SAMN05428998_13124"/>
<feature type="domain" description="B12-binding" evidence="1">
    <location>
        <begin position="456"/>
        <end position="594"/>
    </location>
</feature>
<dbReference type="Proteomes" id="UP000192917">
    <property type="component" value="Unassembled WGS sequence"/>
</dbReference>
<accession>A0A1Y6CQZ9</accession>
<organism evidence="2 3">
    <name type="scientific">Tistlia consotensis USBA 355</name>
    <dbReference type="NCBI Taxonomy" id="560819"/>
    <lineage>
        <taxon>Bacteria</taxon>
        <taxon>Pseudomonadati</taxon>
        <taxon>Pseudomonadota</taxon>
        <taxon>Alphaproteobacteria</taxon>
        <taxon>Rhodospirillales</taxon>
        <taxon>Rhodovibrionaceae</taxon>
        <taxon>Tistlia</taxon>
    </lineage>
</organism>
<dbReference type="InterPro" id="IPR036724">
    <property type="entry name" value="Cobalamin-bd_sf"/>
</dbReference>
<evidence type="ECO:0000259" key="1">
    <source>
        <dbReference type="PROSITE" id="PS51332"/>
    </source>
</evidence>
<keyword evidence="3" id="KW-1185">Reference proteome</keyword>
<dbReference type="GO" id="GO:0046872">
    <property type="term" value="F:metal ion binding"/>
    <property type="evidence" value="ECO:0007669"/>
    <property type="project" value="InterPro"/>
</dbReference>
<dbReference type="Gene3D" id="3.40.50.280">
    <property type="entry name" value="Cobalamin-binding domain"/>
    <property type="match status" value="1"/>
</dbReference>
<sequence>MTSLRLPTRAEILPEPELPRATELLAEGRRLARDWTVGPCPFLAEAAVACEADFKRREAAAGRVMRHAQVGFRDPAKSRRAYAEIHEGCRAAGARVDRYGLCLDWAMGYPRALRDAYPHGTGMLLEGPEDFAALTAMAPVAPHFGDFVLGFPSAVENTQAALAAGATSIGNLGQYFAFRLPHWDDEVETTRATVVALGLIAAQPVEMLVHSNLDDGFAAHFSDLACGLGAVLIERHLVETLIGAKVGHCYGHHFSDPLTRLAFQRALAEANPTPGTMVYGNTLAYRGTEPQNWASLAGYLAVDILAQRLKPSGHAINPVPISENRRIPDIDEVVAAQLFADRLVEATEGFRPLLDPAEADGVAAELLAGGRAFQERVLAGLAEIGIDTGDALELLLALKRLGGKRLEALFGPGSEAPEEPRGRKPRVRATTFVELARAAEGVLAGIGPDARTAIAAGGLTALVATTDVHEHGKLLVEQVFAGLGVAALDGGVATDPDDLAEAALTQGVDLIALSTYNGIALAYVEALRQELAARGLAIPVLVGGRLNQIPEGSNSSLPVEVTAELAEAGATVCTTVEAAVPALLSLCWARGPKAAE</sequence>
<proteinExistence type="predicted"/>